<keyword evidence="1" id="KW-0812">Transmembrane</keyword>
<evidence type="ECO:0000256" key="1">
    <source>
        <dbReference type="SAM" id="Phobius"/>
    </source>
</evidence>
<evidence type="ECO:0000313" key="3">
    <source>
        <dbReference type="Proteomes" id="UP001165060"/>
    </source>
</evidence>
<proteinExistence type="predicted"/>
<feature type="transmembrane region" description="Helical" evidence="1">
    <location>
        <begin position="193"/>
        <end position="214"/>
    </location>
</feature>
<dbReference type="Proteomes" id="UP001165060">
    <property type="component" value="Unassembled WGS sequence"/>
</dbReference>
<keyword evidence="1" id="KW-1133">Transmembrane helix</keyword>
<organism evidence="2 3">
    <name type="scientific">Tetraparma gracilis</name>
    <dbReference type="NCBI Taxonomy" id="2962635"/>
    <lineage>
        <taxon>Eukaryota</taxon>
        <taxon>Sar</taxon>
        <taxon>Stramenopiles</taxon>
        <taxon>Ochrophyta</taxon>
        <taxon>Bolidophyceae</taxon>
        <taxon>Parmales</taxon>
        <taxon>Triparmaceae</taxon>
        <taxon>Tetraparma</taxon>
    </lineage>
</organism>
<accession>A0ABQ6MNK2</accession>
<keyword evidence="3" id="KW-1185">Reference proteome</keyword>
<sequence>MAPWIQRLPSRFIETFGGAGLNLTFGRDMKTFRGSYRPQSSPKATVSKDSASLEILLDPEMAVRHGMRRMSTIIGTVKVPKVQAGEDFTLELVGRWVTKTRGCDFQGPFHMSLVIPADSQSVPTASGFWSDDSCPGTAVPWSWCPDYHTSAFFDFIHSTAMTRASVLSAWLFLALTVACLASSLLGRQLPAGVLSVFDAFYVAVYGFFMVAFFTQTSRPSSAYILGVFLYLLGYLVFGFLTLSPGTFGAAAGGSLLFAVGSVSLLIATGGPGGGGVAGYFRKERTLFWGSFAFLLGSIVFAADSVRGVGGGRVGYTLFVAGRVLFLWGSTTDEVGLFLGAAKVGGGGAGEGEGLLQVDLT</sequence>
<gene>
    <name evidence="2" type="ORF">TeGR_g1362</name>
</gene>
<reference evidence="2 3" key="1">
    <citation type="journal article" date="2023" name="Commun. Biol.">
        <title>Genome analysis of Parmales, the sister group of diatoms, reveals the evolutionary specialization of diatoms from phago-mixotrophs to photoautotrophs.</title>
        <authorList>
            <person name="Ban H."/>
            <person name="Sato S."/>
            <person name="Yoshikawa S."/>
            <person name="Yamada K."/>
            <person name="Nakamura Y."/>
            <person name="Ichinomiya M."/>
            <person name="Sato N."/>
            <person name="Blanc-Mathieu R."/>
            <person name="Endo H."/>
            <person name="Kuwata A."/>
            <person name="Ogata H."/>
        </authorList>
    </citation>
    <scope>NUCLEOTIDE SEQUENCE [LARGE SCALE GENOMIC DNA]</scope>
</reference>
<comment type="caution">
    <text evidence="2">The sequence shown here is derived from an EMBL/GenBank/DDBJ whole genome shotgun (WGS) entry which is preliminary data.</text>
</comment>
<dbReference type="EMBL" id="BRYB01003018">
    <property type="protein sequence ID" value="GMI29122.1"/>
    <property type="molecule type" value="Genomic_DNA"/>
</dbReference>
<feature type="transmembrane region" description="Helical" evidence="1">
    <location>
        <begin position="286"/>
        <end position="305"/>
    </location>
</feature>
<feature type="transmembrane region" description="Helical" evidence="1">
    <location>
        <begin position="220"/>
        <end position="240"/>
    </location>
</feature>
<evidence type="ECO:0000313" key="2">
    <source>
        <dbReference type="EMBL" id="GMI29122.1"/>
    </source>
</evidence>
<keyword evidence="1" id="KW-0472">Membrane</keyword>
<name>A0ABQ6MNK2_9STRA</name>
<protein>
    <submittedName>
        <fullName evidence="2">Uncharacterized protein</fullName>
    </submittedName>
</protein>
<feature type="transmembrane region" description="Helical" evidence="1">
    <location>
        <begin position="167"/>
        <end position="186"/>
    </location>
</feature>